<dbReference type="PANTHER" id="PTHR40094:SF1">
    <property type="entry name" value="UBIQUITIN DOMAIN-CONTAINING PROTEIN"/>
    <property type="match status" value="1"/>
</dbReference>
<gene>
    <name evidence="3" type="ORF">FDP41_002492</name>
</gene>
<proteinExistence type="predicted"/>
<evidence type="ECO:0000313" key="4">
    <source>
        <dbReference type="Proteomes" id="UP000444721"/>
    </source>
</evidence>
<dbReference type="InterPro" id="IPR008930">
    <property type="entry name" value="Terpenoid_cyclase/PrenylTrfase"/>
</dbReference>
<protein>
    <recommendedName>
        <fullName evidence="5">Alpha-2-macroglobulin domain-containing protein</fullName>
    </recommendedName>
</protein>
<dbReference type="VEuPathDB" id="AmoebaDB:FDP41_002492"/>
<dbReference type="SMART" id="SM01360">
    <property type="entry name" value="A2M"/>
    <property type="match status" value="1"/>
</dbReference>
<dbReference type="Pfam" id="PF17973">
    <property type="entry name" value="bMG10"/>
    <property type="match status" value="1"/>
</dbReference>
<dbReference type="Proteomes" id="UP000444721">
    <property type="component" value="Unassembled WGS sequence"/>
</dbReference>
<dbReference type="InterPro" id="IPR001599">
    <property type="entry name" value="Macroglobln_a2"/>
</dbReference>
<dbReference type="VEuPathDB" id="AmoebaDB:NF0074500"/>
<dbReference type="Pfam" id="PF01835">
    <property type="entry name" value="MG2"/>
    <property type="match status" value="1"/>
</dbReference>
<reference evidence="3 4" key="1">
    <citation type="journal article" date="2019" name="Sci. Rep.">
        <title>Nanopore sequencing improves the draft genome of the human pathogenic amoeba Naegleria fowleri.</title>
        <authorList>
            <person name="Liechti N."/>
            <person name="Schurch N."/>
            <person name="Bruggmann R."/>
            <person name="Wittwer M."/>
        </authorList>
    </citation>
    <scope>NUCLEOTIDE SEQUENCE [LARGE SCALE GENOMIC DNA]</scope>
    <source>
        <strain evidence="3 4">ATCC 30894</strain>
    </source>
</reference>
<comment type="caution">
    <text evidence="3">The sequence shown here is derived from an EMBL/GenBank/DDBJ whole genome shotgun (WGS) entry which is preliminary data.</text>
</comment>
<dbReference type="OMA" id="FECCEQI"/>
<sequence length="2054" mass="229485">MRLPHRSKRPIISPIEVSEQLEEALKLQVREPTLADTRAALLLENASSESKETSKSTLTNVVDELSMEETEKLLNRLPPIKKEHEDQKDFFMREKSLKPPLTAEIVQVEFPPQVQLEKPKELKEEEAKISGSELTILRYSPEGELDRSVPSVTITFSQPMVPVSSVSNVENETVPVEISPLPKKGGKFKWLGTKTLVYEANYRFDMSTKYTVSIKKDTTSQIGGVLKNHFSFSFETPRLYLKESLPGTFWNGQMPVNEFPVFYAEFDQEIEPSTVLSFISTPGRKTSLILDGKSSNTLLKEHIKKMMEDYNLNKRNPSMYNAYKSKLESAPESRHLWFTIDVQSHNRVAVGSNFDIAIKKGVVGTEGPLPSVKDSVIHVPNYPPFVKEQVTGGDVPMSAINIRFSNAIDEDKFLESMITVSPPIQGMELDPSGSYLTIRGKTKGRTTYKIFLKSIVDVWGQTLEDTTVEVSVGSARQSLQAFRTGMTVLDPTLNTKPTYPFVTVNMDSVRCVVCQVEPSSYTSDVLYYNSYNNNYRFPGKTVLDTVVTTKGEQDEPCETEIDLTSYLQYPNENLGHLMVYIEPTKTSWKGQWEHRPVYCAWIQATKISLDCVYDPHGPELYFWINSLSDGSIIKQNVEFIKHMAHITPDPLTGIGSYKVHNGTSKLIAKHGNDMCFIPDVSLYASSFTSEIVAHIFNDRGLYKPNEMVSIKGIVRKFVLKNSSPSVEIPDLQKCTYTVTDARGQKYSQGEIEISKVGTFDFTFKVPDNANLGDHSISFSRFNTTHSFKVQEFRTPEFKSSSSIPAGNYIVNGTALCTTKAEYYSGGGISGGKCSYVIKQTSSSYVPPNQSSYTFGEDFDPYMYFYRIFRSSNVGSLLSTTTFEGTTDSNGEHQIAISFEESSRTKKVPVTVSVEANVQDINRQTISSSTSFLIHPCKYYCGIKFSKQLAKPNIPVTASLITTDIDGKLVSGIDMKLTVTTSTRVKKGFKYTQETLQVMEEIITSSKDGPSELPVKFEKGGCYTFKVEIVDPETGLSNSATKTLYVSGGSARDEKLGSNITKDSLLIVPDKSEYQVGEKAKLLIQSNHDGKSEGIALVSLYKVIKQIPVTIDPEIGCTEIEIDITEDFVPNFNVTVEVSSSQSRVDGVGTILDHLPKQPAYASGACNIPVSKITKTLTVETKPEREYLTPGSDTFIDVVVRDPLTGEPIKDSEVCIIAVDEAVLSLTGYSISNPLNTFIRGSYPSFSPYSLRSYVFVKNYDSIVFQKEEPIQERLRCCCCSRSCFGCACDCAGSMECCSCKFKKCKRAPMEGSAEPEEEESQISVRSNFNPLAVFSPKSMTDEQGKATVRFKLPDNLTKYRITAVALKGECKFGIHESSMVAQLPLAIRPSLPRFLNFGDRAEFCCVLQSQVPLNLDVNAAINFTNLTLLDSSKKGLKIKLPAMGRVELRFPMCTERAGIARFQIGVSIATPGINFADAVEKEVRVFTPATTEAFATYGEMDGDSSVFQPVKAPQNVFPQFGALKISTSSTALSSLTDSFLYLYGYPFECCEQIASRVLSIVALKDILLAFNVPEVPSKEDIDSKINSSLSMLASRQYPDGGFGYWTYNDYLEVSPYVTCHVAHALARCKLAGYSLNTTMVSKLVPVLKSIERYCVHYGDESIRSIKAYAYYTLALLGETDAKELAEKLYQEKKLKGNLEYLAWLATTIYLGNNKKATTIVNEIMEHLIKNANETAQTANFVTSYGDIMATKHVMLHSDRRTDGICLEALINMTPQSHLIPKIVKGLLAHKKKGRWSNTQENVFILLALNTYFNTFENVIPDFVANIWLGEEYCGEQVFKGRSKDENQLNIPMSMLINGEVKDSKTLAISKKGPGRLYYRIGMDYAPKDLKVDALDYGFEIQRTYEHVTNPSHVTFDQEKNTWRFKAGELVRIKMRLTNTSRRYHVALVDFLPAGLEPINPELKGSPSVATVSGSTGSQRSRWCWWNPIWYEHHNIRDERVEAFSSLLWEGTHEFTYIARATSIGSFVIPGVKAEEMYTPEIFGRSATEFAEVYE</sequence>
<dbReference type="InterPro" id="IPR002890">
    <property type="entry name" value="MG2"/>
</dbReference>
<feature type="domain" description="Alpha-2-macroglobulin" evidence="2">
    <location>
        <begin position="1332"/>
        <end position="1421"/>
    </location>
</feature>
<dbReference type="InterPro" id="IPR041246">
    <property type="entry name" value="Bact_MG10"/>
</dbReference>
<dbReference type="Gene3D" id="2.60.40.1930">
    <property type="match status" value="1"/>
</dbReference>
<dbReference type="Gene3D" id="1.50.10.20">
    <property type="match status" value="1"/>
</dbReference>
<name>A0A6A5BVK9_NAEFO</name>
<dbReference type="PANTHER" id="PTHR40094">
    <property type="entry name" value="ALPHA-2-MACROGLOBULIN HOMOLOG"/>
    <property type="match status" value="1"/>
</dbReference>
<dbReference type="Gene3D" id="2.20.130.20">
    <property type="match status" value="1"/>
</dbReference>
<feature type="domain" description="Alpha-2-macroglobulin bait region" evidence="1">
    <location>
        <begin position="1064"/>
        <end position="1225"/>
    </location>
</feature>
<dbReference type="Pfam" id="PF07703">
    <property type="entry name" value="A2M_BRD"/>
    <property type="match status" value="1"/>
</dbReference>
<dbReference type="SUPFAM" id="SSF48239">
    <property type="entry name" value="Terpenoid cyclases/Protein prenyltransferases"/>
    <property type="match status" value="1"/>
</dbReference>
<evidence type="ECO:0000313" key="3">
    <source>
        <dbReference type="EMBL" id="KAF0978672.1"/>
    </source>
</evidence>
<dbReference type="Gene3D" id="2.60.40.3710">
    <property type="match status" value="1"/>
</dbReference>
<dbReference type="VEuPathDB" id="AmoebaDB:NfTy_041270"/>
<dbReference type="OrthoDB" id="9980391at2759"/>
<dbReference type="EMBL" id="VFQX01000029">
    <property type="protein sequence ID" value="KAF0978672.1"/>
    <property type="molecule type" value="Genomic_DNA"/>
</dbReference>
<keyword evidence="4" id="KW-1185">Reference proteome</keyword>
<evidence type="ECO:0000259" key="1">
    <source>
        <dbReference type="SMART" id="SM01359"/>
    </source>
</evidence>
<dbReference type="SMART" id="SM01359">
    <property type="entry name" value="A2M_N_2"/>
    <property type="match status" value="1"/>
</dbReference>
<dbReference type="RefSeq" id="XP_044563385.1">
    <property type="nucleotide sequence ID" value="XM_044705692.1"/>
</dbReference>
<dbReference type="InterPro" id="IPR051802">
    <property type="entry name" value="YfhM-like"/>
</dbReference>
<dbReference type="InterPro" id="IPR011625">
    <property type="entry name" value="A2M_N_BRD"/>
</dbReference>
<accession>A0A6A5BVK9</accession>
<organism evidence="3 4">
    <name type="scientific">Naegleria fowleri</name>
    <name type="common">Brain eating amoeba</name>
    <dbReference type="NCBI Taxonomy" id="5763"/>
    <lineage>
        <taxon>Eukaryota</taxon>
        <taxon>Discoba</taxon>
        <taxon>Heterolobosea</taxon>
        <taxon>Tetramitia</taxon>
        <taxon>Eutetramitia</taxon>
        <taxon>Vahlkampfiidae</taxon>
        <taxon>Naegleria</taxon>
    </lineage>
</organism>
<dbReference type="GO" id="GO:0004866">
    <property type="term" value="F:endopeptidase inhibitor activity"/>
    <property type="evidence" value="ECO:0007669"/>
    <property type="project" value="InterPro"/>
</dbReference>
<evidence type="ECO:0000259" key="2">
    <source>
        <dbReference type="SMART" id="SM01360"/>
    </source>
</evidence>
<evidence type="ECO:0008006" key="5">
    <source>
        <dbReference type="Google" id="ProtNLM"/>
    </source>
</evidence>
<dbReference type="GeneID" id="68109710"/>
<dbReference type="Pfam" id="PF00207">
    <property type="entry name" value="A2M"/>
    <property type="match status" value="1"/>
</dbReference>